<dbReference type="OrthoDB" id="2418900at2759"/>
<dbReference type="AlphaFoldDB" id="M2QFB7"/>
<keyword evidence="4" id="KW-1185">Reference proteome</keyword>
<evidence type="ECO:0000313" key="3">
    <source>
        <dbReference type="EMBL" id="EMD36728.1"/>
    </source>
</evidence>
<feature type="region of interest" description="Disordered" evidence="1">
    <location>
        <begin position="591"/>
        <end position="626"/>
    </location>
</feature>
<organism evidence="2 4">
    <name type="scientific">Ceriporiopsis subvermispora (strain B)</name>
    <name type="common">White-rot fungus</name>
    <name type="synonym">Gelatoporia subvermispora</name>
    <dbReference type="NCBI Taxonomy" id="914234"/>
    <lineage>
        <taxon>Eukaryota</taxon>
        <taxon>Fungi</taxon>
        <taxon>Dikarya</taxon>
        <taxon>Basidiomycota</taxon>
        <taxon>Agaricomycotina</taxon>
        <taxon>Agaricomycetes</taxon>
        <taxon>Polyporales</taxon>
        <taxon>Gelatoporiaceae</taxon>
        <taxon>Gelatoporia</taxon>
    </lineage>
</organism>
<feature type="region of interest" description="Disordered" evidence="1">
    <location>
        <begin position="1"/>
        <end position="36"/>
    </location>
</feature>
<dbReference type="EMBL" id="KB445797">
    <property type="protein sequence ID" value="EMD36728.1"/>
    <property type="molecule type" value="Genomic_DNA"/>
</dbReference>
<dbReference type="EMBL" id="KB445873">
    <property type="protein sequence ID" value="EMD30715.1"/>
    <property type="molecule type" value="Genomic_DNA"/>
</dbReference>
<dbReference type="STRING" id="914234.M2QFB7"/>
<name>M2QFB7_CERS8</name>
<dbReference type="InterPro" id="IPR041078">
    <property type="entry name" value="Plavaka"/>
</dbReference>
<protein>
    <submittedName>
        <fullName evidence="2">Uncharacterized protein</fullName>
    </submittedName>
</protein>
<sequence length="863" mass="98888">MFPPEKQAGRVFGQASTQFESWQEEQRVSRQGTHGPFEGQEEWELANWMVKNIGHSQSEEFLKLPIIQSRVKPSFPNKTKLFKAVDSLPSTGVMWKCEEVTVTGDLLGEGDVPQSESVEIWFRDPLECIQELFNNPMLKDSMSYAPCKQYADSEGQTRVIDEMASADWWWQIQERLPSGATVAPVILSSDKTRLSQFRGDKSAHPVYLTLGNIAKEVRRKVSAHATVLIGYLPVAKLDCFSDKARSVARYRLFHHCMSLIFRKVAEAGRSGVNMTCPDGLIRWIWPIIAAYIADFPEQCLIACCMENRCPICKVPADARGSGESFSRRKQAETLQLLRDLEVGSAEPEARAQFTEYGLRRVYPPFWHDLPHSEVALWFTPDLLHQLHKGVFKDHLVKWCTALIGEKEMDARFRAMPDLTGLRHFGNGISGVSQWTGHEHKEMERIFLGVMMGHEDERVVHTTRAVLDFIYLASLQSHTEKSLDSLAEALNAFHRYKDVFIELGARTQSHFNIPKIHAMQHYVSMIRLFGSADGFNTESPERLHIDYAKDAYRASNRRDYVIQMVTWLHRQETVDRFSVYLEWRLQEAAENTSSSASEMESDHEERPDAVGSQSNKTAVKGRRRTQYPCATRGPRGFRYMAASRIVEEHRAPRFLDALRTFLCSELKIMDWNPQLFDTFEMYHRWVVRLPKVPATGKDHLQNTVRASPQLPPGLRSQGQPARHDFALVRTGEANDATRDTPLEGLRVAHVRVLFKLPEHLHRRALAAGSLLAYVEWFTPFQRRDATSDMLVVAPSTRMHQRYGEIIQADRIVRNCFLWPKFGRTVTDTGWTRDNVTELASVFYMNPFVDMHMYCTIRGGEWGCA</sequence>
<proteinExistence type="predicted"/>
<dbReference type="Pfam" id="PF18759">
    <property type="entry name" value="Plavaka"/>
    <property type="match status" value="1"/>
</dbReference>
<dbReference type="Proteomes" id="UP000016930">
    <property type="component" value="Unassembled WGS sequence"/>
</dbReference>
<gene>
    <name evidence="3" type="ORF">CERSUDRAFT_50932</name>
    <name evidence="2" type="ORF">CERSUDRAFT_60917</name>
</gene>
<evidence type="ECO:0000313" key="2">
    <source>
        <dbReference type="EMBL" id="EMD30715.1"/>
    </source>
</evidence>
<evidence type="ECO:0000313" key="4">
    <source>
        <dbReference type="Proteomes" id="UP000016930"/>
    </source>
</evidence>
<evidence type="ECO:0000256" key="1">
    <source>
        <dbReference type="SAM" id="MobiDB-lite"/>
    </source>
</evidence>
<reference evidence="2 4" key="1">
    <citation type="journal article" date="2012" name="Proc. Natl. Acad. Sci. U.S.A.">
        <title>Comparative genomics of Ceriporiopsis subvermispora and Phanerochaete chrysosporium provide insight into selective ligninolysis.</title>
        <authorList>
            <person name="Fernandez-Fueyo E."/>
            <person name="Ruiz-Duenas F.J."/>
            <person name="Ferreira P."/>
            <person name="Floudas D."/>
            <person name="Hibbett D.S."/>
            <person name="Canessa P."/>
            <person name="Larrondo L.F."/>
            <person name="James T.Y."/>
            <person name="Seelenfreund D."/>
            <person name="Lobos S."/>
            <person name="Polanco R."/>
            <person name="Tello M."/>
            <person name="Honda Y."/>
            <person name="Watanabe T."/>
            <person name="Watanabe T."/>
            <person name="Ryu J.S."/>
            <person name="Kubicek C.P."/>
            <person name="Schmoll M."/>
            <person name="Gaskell J."/>
            <person name="Hammel K.E."/>
            <person name="St John F.J."/>
            <person name="Vanden Wymelenberg A."/>
            <person name="Sabat G."/>
            <person name="Splinter BonDurant S."/>
            <person name="Syed K."/>
            <person name="Yadav J.S."/>
            <person name="Doddapaneni H."/>
            <person name="Subramanian V."/>
            <person name="Lavin J.L."/>
            <person name="Oguiza J.A."/>
            <person name="Perez G."/>
            <person name="Pisabarro A.G."/>
            <person name="Ramirez L."/>
            <person name="Santoyo F."/>
            <person name="Master E."/>
            <person name="Coutinho P.M."/>
            <person name="Henrissat B."/>
            <person name="Lombard V."/>
            <person name="Magnuson J.K."/>
            <person name="Kuees U."/>
            <person name="Hori C."/>
            <person name="Igarashi K."/>
            <person name="Samejima M."/>
            <person name="Held B.W."/>
            <person name="Barry K.W."/>
            <person name="LaButti K.M."/>
            <person name="Lapidus A."/>
            <person name="Lindquist E.A."/>
            <person name="Lucas S.M."/>
            <person name="Riley R."/>
            <person name="Salamov A.A."/>
            <person name="Hoffmeister D."/>
            <person name="Schwenk D."/>
            <person name="Hadar Y."/>
            <person name="Yarden O."/>
            <person name="de Vries R.P."/>
            <person name="Wiebenga A."/>
            <person name="Stenlid J."/>
            <person name="Eastwood D."/>
            <person name="Grigoriev I.V."/>
            <person name="Berka R.M."/>
            <person name="Blanchette R.A."/>
            <person name="Kersten P."/>
            <person name="Martinez A.T."/>
            <person name="Vicuna R."/>
            <person name="Cullen D."/>
        </authorList>
    </citation>
    <scope>NUCLEOTIDE SEQUENCE [LARGE SCALE GENOMIC DNA]</scope>
    <source>
        <strain evidence="2 4">B</strain>
    </source>
</reference>
<accession>M2QFB7</accession>
<dbReference type="HOGENOM" id="CLU_006344_4_2_1"/>